<name>A0A699XDT7_TANCI</name>
<protein>
    <submittedName>
        <fullName evidence="1">Uncharacterized protein</fullName>
    </submittedName>
</protein>
<sequence length="66" mass="6760">MAVGSPNRLSLRPPLENPAGNCQIPAGAPCGKCGQTADSTSCENLARQPATTFSGLCEAPFRKGRG</sequence>
<comment type="caution">
    <text evidence="1">The sequence shown here is derived from an EMBL/GenBank/DDBJ whole genome shotgun (WGS) entry which is preliminary data.</text>
</comment>
<dbReference type="AlphaFoldDB" id="A0A699XDT7"/>
<reference evidence="1" key="1">
    <citation type="journal article" date="2019" name="Sci. Rep.">
        <title>Draft genome of Tanacetum cinerariifolium, the natural source of mosquito coil.</title>
        <authorList>
            <person name="Yamashiro T."/>
            <person name="Shiraishi A."/>
            <person name="Satake H."/>
            <person name="Nakayama K."/>
        </authorList>
    </citation>
    <scope>NUCLEOTIDE SEQUENCE</scope>
</reference>
<accession>A0A699XDT7</accession>
<dbReference type="EMBL" id="BKCJ011845751">
    <property type="protein sequence ID" value="GFD57859.1"/>
    <property type="molecule type" value="Genomic_DNA"/>
</dbReference>
<proteinExistence type="predicted"/>
<evidence type="ECO:0000313" key="1">
    <source>
        <dbReference type="EMBL" id="GFD57859.1"/>
    </source>
</evidence>
<gene>
    <name evidence="1" type="ORF">Tci_929828</name>
</gene>
<organism evidence="1">
    <name type="scientific">Tanacetum cinerariifolium</name>
    <name type="common">Dalmatian daisy</name>
    <name type="synonym">Chrysanthemum cinerariifolium</name>
    <dbReference type="NCBI Taxonomy" id="118510"/>
    <lineage>
        <taxon>Eukaryota</taxon>
        <taxon>Viridiplantae</taxon>
        <taxon>Streptophyta</taxon>
        <taxon>Embryophyta</taxon>
        <taxon>Tracheophyta</taxon>
        <taxon>Spermatophyta</taxon>
        <taxon>Magnoliopsida</taxon>
        <taxon>eudicotyledons</taxon>
        <taxon>Gunneridae</taxon>
        <taxon>Pentapetalae</taxon>
        <taxon>asterids</taxon>
        <taxon>campanulids</taxon>
        <taxon>Asterales</taxon>
        <taxon>Asteraceae</taxon>
        <taxon>Asteroideae</taxon>
        <taxon>Anthemideae</taxon>
        <taxon>Anthemidinae</taxon>
        <taxon>Tanacetum</taxon>
    </lineage>
</organism>